<dbReference type="InterPro" id="IPR034154">
    <property type="entry name" value="TOPRIM_DnaG/twinkle"/>
</dbReference>
<protein>
    <recommendedName>
        <fullName evidence="2">Toprim domain-containing protein</fullName>
    </recommendedName>
</protein>
<dbReference type="EMBL" id="BBVC01000022">
    <property type="protein sequence ID" value="GAO98030.1"/>
    <property type="molecule type" value="Genomic_DNA"/>
</dbReference>
<reference evidence="3 4" key="1">
    <citation type="submission" date="2015-03" db="EMBL/GenBank/DDBJ databases">
        <title>Caedibacter varicaedens, whole genome shotgun sequence.</title>
        <authorList>
            <person name="Suzuki H."/>
            <person name="Dapper A.L."/>
            <person name="Gibson A.K."/>
            <person name="Jackson C."/>
            <person name="Lee H."/>
            <person name="Pejaver V.R."/>
            <person name="Doak T."/>
            <person name="Lynch M."/>
        </authorList>
    </citation>
    <scope>NUCLEOTIDE SEQUENCE [LARGE SCALE GENOMIC DNA]</scope>
</reference>
<feature type="domain" description="Toprim" evidence="2">
    <location>
        <begin position="207"/>
        <end position="270"/>
    </location>
</feature>
<dbReference type="Proteomes" id="UP000036771">
    <property type="component" value="Unassembled WGS sequence"/>
</dbReference>
<sequence length="376" mass="42701">MNPLNDCDIHLSWTDFNDAEDQVIITPRLNRRSDKQEVEEALHRKIDQALFYLFPNGETTRRQFLIGDIQGSEGESLKVELEGSKIGQWYDFATGEGGDIFKLWGLAKGWDDRTRFPEIICDMKKWLGMASSDKPRVQEKKKQEDLGSPTGKWDYHDGEGKLIACVYRYDTVKGKQFRPFDVTTQRYIAPDPRPLYNLPGIAQSDSVIVVEGEKCAEALIQKGFCATTAMGGANTPLEKTDWSPLKGKHVLIWPDNDTPGKEYGDKLASWLHRQPVLSLSRVNLPEDVPKKWDAADGVAEERDIEVFLKHHARMVPDQEHSQETTTAVSSAVSIRAFSMKEWDAEPGPMPEDLIAPRLFNSWWIARPGRRSQGRED</sequence>
<keyword evidence="4" id="KW-1185">Reference proteome</keyword>
<evidence type="ECO:0000259" key="2">
    <source>
        <dbReference type="Pfam" id="PF01751"/>
    </source>
</evidence>
<dbReference type="OrthoDB" id="9763644at2"/>
<dbReference type="AlphaFoldDB" id="A0A0K8MBX5"/>
<dbReference type="InterPro" id="IPR006171">
    <property type="entry name" value="TOPRIM_dom"/>
</dbReference>
<evidence type="ECO:0000256" key="1">
    <source>
        <dbReference type="SAM" id="MobiDB-lite"/>
    </source>
</evidence>
<evidence type="ECO:0000313" key="3">
    <source>
        <dbReference type="EMBL" id="GAO98030.1"/>
    </source>
</evidence>
<accession>A0A0K8MBX5</accession>
<feature type="compositionally biased region" description="Basic and acidic residues" evidence="1">
    <location>
        <begin position="133"/>
        <end position="145"/>
    </location>
</feature>
<dbReference type="Pfam" id="PF01751">
    <property type="entry name" value="Toprim"/>
    <property type="match status" value="1"/>
</dbReference>
<dbReference type="CDD" id="cd01029">
    <property type="entry name" value="TOPRIM_primases"/>
    <property type="match status" value="1"/>
</dbReference>
<feature type="region of interest" description="Disordered" evidence="1">
    <location>
        <begin position="132"/>
        <end position="151"/>
    </location>
</feature>
<dbReference type="STRING" id="1629334.Cva_00673"/>
<gene>
    <name evidence="3" type="ORF">Cva_00673</name>
</gene>
<comment type="caution">
    <text evidence="3">The sequence shown here is derived from an EMBL/GenBank/DDBJ whole genome shotgun (WGS) entry which is preliminary data.</text>
</comment>
<proteinExistence type="predicted"/>
<dbReference type="SUPFAM" id="SSF56731">
    <property type="entry name" value="DNA primase core"/>
    <property type="match status" value="1"/>
</dbReference>
<evidence type="ECO:0000313" key="4">
    <source>
        <dbReference type="Proteomes" id="UP000036771"/>
    </source>
</evidence>
<name>A0A0K8MBX5_9PROT</name>
<dbReference type="Gene3D" id="3.40.1360.10">
    <property type="match status" value="1"/>
</dbReference>
<organism evidence="3 4">
    <name type="scientific">Caedimonas varicaedens</name>
    <dbReference type="NCBI Taxonomy" id="1629334"/>
    <lineage>
        <taxon>Bacteria</taxon>
        <taxon>Pseudomonadati</taxon>
        <taxon>Pseudomonadota</taxon>
        <taxon>Alphaproteobacteria</taxon>
        <taxon>Holosporales</taxon>
        <taxon>Caedimonadaceae</taxon>
        <taxon>Caedimonas</taxon>
    </lineage>
</organism>